<evidence type="ECO:0000313" key="1">
    <source>
        <dbReference type="EMBL" id="CEH17880.1"/>
    </source>
</evidence>
<accession>A0A0P1BN08</accession>
<organism evidence="1 2">
    <name type="scientific">Ceraceosorus bombacis</name>
    <dbReference type="NCBI Taxonomy" id="401625"/>
    <lineage>
        <taxon>Eukaryota</taxon>
        <taxon>Fungi</taxon>
        <taxon>Dikarya</taxon>
        <taxon>Basidiomycota</taxon>
        <taxon>Ustilaginomycotina</taxon>
        <taxon>Exobasidiomycetes</taxon>
        <taxon>Ceraceosorales</taxon>
        <taxon>Ceraceosoraceae</taxon>
        <taxon>Ceraceosorus</taxon>
    </lineage>
</organism>
<reference evidence="2" key="1">
    <citation type="submission" date="2014-09" db="EMBL/GenBank/DDBJ databases">
        <authorList>
            <person name="Sharma Rahul"/>
            <person name="Thines Marco"/>
        </authorList>
    </citation>
    <scope>NUCLEOTIDE SEQUENCE [LARGE SCALE GENOMIC DNA]</scope>
</reference>
<proteinExistence type="predicted"/>
<sequence length="130" mass="14062">MPTLAAPVLSADGTSADSAADVQTQKLIPPARAKTSTPIMGHLAFEKQNASFTAVFAETVVLIIIGLAASEDPNEDLAGNRDWHKTLLNICRRRNNPHHLGECPRLFLLFSEELHARDLSGCQNLPGAHQ</sequence>
<dbReference type="EMBL" id="CCYA01000265">
    <property type="protein sequence ID" value="CEH17880.1"/>
    <property type="molecule type" value="Genomic_DNA"/>
</dbReference>
<evidence type="ECO:0000313" key="2">
    <source>
        <dbReference type="Proteomes" id="UP000054845"/>
    </source>
</evidence>
<name>A0A0P1BN08_9BASI</name>
<keyword evidence="2" id="KW-1185">Reference proteome</keyword>
<dbReference type="AlphaFoldDB" id="A0A0P1BN08"/>
<protein>
    <submittedName>
        <fullName evidence="1">Uncharacterized protein</fullName>
    </submittedName>
</protein>
<dbReference type="Proteomes" id="UP000054845">
    <property type="component" value="Unassembled WGS sequence"/>
</dbReference>